<name>A0A7X3FW28_9BURK</name>
<dbReference type="EMBL" id="WSES01000001">
    <property type="protein sequence ID" value="MVW59063.1"/>
    <property type="molecule type" value="Genomic_DNA"/>
</dbReference>
<keyword evidence="1" id="KW-1133">Transmembrane helix</keyword>
<evidence type="ECO:0000256" key="1">
    <source>
        <dbReference type="SAM" id="Phobius"/>
    </source>
</evidence>
<keyword evidence="1" id="KW-0812">Transmembrane</keyword>
<proteinExistence type="predicted"/>
<dbReference type="AlphaFoldDB" id="A0A7X3FW28"/>
<sequence>MSTPLTAEPLPASDTAPVWITPAFIAAAVFVACWGGAIVWWRASARVPATSEWMLLLFGLPVALLLAGFIGHKWIAQRSTAVQADALPATPARPASAATRPVQAQHLAILATALRAPQGASAEELAAAIADNEARPDLDRELVDDDGFPVLCARCEDAYDEALREDVTDWLAAHGGNDANFSDEQWRALTLASSVVAELAGRAAIEWTVRDDAMPGLQVLPLLPADWSERQRDAAAAWLRHAAAQAGWRGEIGAAMCGTDPVTDITAAGAAPGVTLVVAAASHVSEATVARWASEQVLFTSAQPQGMMPGEGAAGMLLGSAVLAGASDGQAVALLAPLAEVQVAEPADGRRRDAERVLARLVERTLADAGADADGVAMIVADTGHRSRPVYELMEYAATTMRQLDGSEDIVRVGASSGACGVVPFVTALVLGAYYAGVRRAPVLCLANEMPGRRIATVVHPVD</sequence>
<accession>A0A7X3FW28</accession>
<gene>
    <name evidence="2" type="ORF">GPY61_03885</name>
</gene>
<feature type="transmembrane region" description="Helical" evidence="1">
    <location>
        <begin position="53"/>
        <end position="75"/>
    </location>
</feature>
<reference evidence="2 3" key="1">
    <citation type="submission" date="2019-12" db="EMBL/GenBank/DDBJ databases">
        <authorList>
            <person name="Li C."/>
            <person name="Zhao J."/>
        </authorList>
    </citation>
    <scope>NUCLEOTIDE SEQUENCE [LARGE SCALE GENOMIC DNA]</scope>
    <source>
        <strain evidence="2 3">NEAU-DD11</strain>
    </source>
</reference>
<protein>
    <submittedName>
        <fullName evidence="2">Uncharacterized protein</fullName>
    </submittedName>
</protein>
<evidence type="ECO:0000313" key="2">
    <source>
        <dbReference type="EMBL" id="MVW59063.1"/>
    </source>
</evidence>
<comment type="caution">
    <text evidence="2">The sequence shown here is derived from an EMBL/GenBank/DDBJ whole genome shotgun (WGS) entry which is preliminary data.</text>
</comment>
<evidence type="ECO:0000313" key="3">
    <source>
        <dbReference type="Proteomes" id="UP000443353"/>
    </source>
</evidence>
<dbReference type="RefSeq" id="WP_160407150.1">
    <property type="nucleotide sequence ID" value="NZ_WSES01000001.1"/>
</dbReference>
<feature type="transmembrane region" description="Helical" evidence="1">
    <location>
        <begin position="20"/>
        <end position="41"/>
    </location>
</feature>
<keyword evidence="1" id="KW-0472">Membrane</keyword>
<keyword evidence="3" id="KW-1185">Reference proteome</keyword>
<dbReference type="Proteomes" id="UP000443353">
    <property type="component" value="Unassembled WGS sequence"/>
</dbReference>
<organism evidence="2 3">
    <name type="scientific">Massilia cellulosiltytica</name>
    <dbReference type="NCBI Taxonomy" id="2683234"/>
    <lineage>
        <taxon>Bacteria</taxon>
        <taxon>Pseudomonadati</taxon>
        <taxon>Pseudomonadota</taxon>
        <taxon>Betaproteobacteria</taxon>
        <taxon>Burkholderiales</taxon>
        <taxon>Oxalobacteraceae</taxon>
        <taxon>Telluria group</taxon>
        <taxon>Massilia</taxon>
    </lineage>
</organism>